<comment type="caution">
    <text evidence="2">The sequence shown here is derived from an EMBL/GenBank/DDBJ whole genome shotgun (WGS) entry which is preliminary data.</text>
</comment>
<dbReference type="RefSeq" id="WP_379153256.1">
    <property type="nucleotide sequence ID" value="NZ_JBHSRJ010000004.1"/>
</dbReference>
<name>A0ABW1LH56_9ACTN</name>
<evidence type="ECO:0000259" key="1">
    <source>
        <dbReference type="Pfam" id="PF01872"/>
    </source>
</evidence>
<reference evidence="3" key="1">
    <citation type="journal article" date="2019" name="Int. J. Syst. Evol. Microbiol.">
        <title>The Global Catalogue of Microorganisms (GCM) 10K type strain sequencing project: providing services to taxonomists for standard genome sequencing and annotation.</title>
        <authorList>
            <consortium name="The Broad Institute Genomics Platform"/>
            <consortium name="The Broad Institute Genome Sequencing Center for Infectious Disease"/>
            <person name="Wu L."/>
            <person name="Ma J."/>
        </authorList>
    </citation>
    <scope>NUCLEOTIDE SEQUENCE [LARGE SCALE GENOMIC DNA]</scope>
    <source>
        <strain evidence="3">CCUG 54522</strain>
    </source>
</reference>
<accession>A0ABW1LH56</accession>
<dbReference type="SUPFAM" id="SSF53597">
    <property type="entry name" value="Dihydrofolate reductase-like"/>
    <property type="match status" value="1"/>
</dbReference>
<evidence type="ECO:0000313" key="3">
    <source>
        <dbReference type="Proteomes" id="UP001596135"/>
    </source>
</evidence>
<dbReference type="InterPro" id="IPR002734">
    <property type="entry name" value="RibDG_C"/>
</dbReference>
<organism evidence="2 3">
    <name type="scientific">Nocardioides hankookensis</name>
    <dbReference type="NCBI Taxonomy" id="443157"/>
    <lineage>
        <taxon>Bacteria</taxon>
        <taxon>Bacillati</taxon>
        <taxon>Actinomycetota</taxon>
        <taxon>Actinomycetes</taxon>
        <taxon>Propionibacteriales</taxon>
        <taxon>Nocardioidaceae</taxon>
        <taxon>Nocardioides</taxon>
    </lineage>
</organism>
<dbReference type="PANTHER" id="PTHR38011:SF2">
    <property type="entry name" value="BIFUNCTIONAL DEAMINASE-REDUCTASE DOMAIN PROTEIN"/>
    <property type="match status" value="1"/>
</dbReference>
<proteinExistence type="predicted"/>
<dbReference type="Pfam" id="PF01872">
    <property type="entry name" value="RibD_C"/>
    <property type="match status" value="1"/>
</dbReference>
<dbReference type="Gene3D" id="3.40.430.10">
    <property type="entry name" value="Dihydrofolate Reductase, subunit A"/>
    <property type="match status" value="1"/>
</dbReference>
<dbReference type="Proteomes" id="UP001596135">
    <property type="component" value="Unassembled WGS sequence"/>
</dbReference>
<protein>
    <submittedName>
        <fullName evidence="2">Dihydrofolate reductase family protein</fullName>
    </submittedName>
</protein>
<sequence>MGTIVVNTNLTLDGVVQDPTGDEEFSRGGWFDSTVGPDRSAWAEVEAAEAEATAAILMGRRSYDWFASRWQERPGTWADRLRAVPKYVVTSRTDGLGWDNTTVLDGDPVEAVKRLRDEVEGDVVVYASRQLVQTLLDHDLVDELRLIVLPTVLGAGSRLFGETAAPVPVRLTDARMIGDGLAFLTYAVVSPQPA</sequence>
<dbReference type="PANTHER" id="PTHR38011">
    <property type="entry name" value="DIHYDROFOLATE REDUCTASE FAMILY PROTEIN (AFU_ORTHOLOGUE AFUA_8G06820)"/>
    <property type="match status" value="1"/>
</dbReference>
<dbReference type="InterPro" id="IPR050765">
    <property type="entry name" value="Riboflavin_Biosynth_HTPR"/>
</dbReference>
<evidence type="ECO:0000313" key="2">
    <source>
        <dbReference type="EMBL" id="MFC6043300.1"/>
    </source>
</evidence>
<gene>
    <name evidence="2" type="ORF">ACFPYL_09450</name>
</gene>
<feature type="domain" description="Bacterial bifunctional deaminase-reductase C-terminal" evidence="1">
    <location>
        <begin position="3"/>
        <end position="181"/>
    </location>
</feature>
<dbReference type="InterPro" id="IPR024072">
    <property type="entry name" value="DHFR-like_dom_sf"/>
</dbReference>
<dbReference type="EMBL" id="JBHSRJ010000004">
    <property type="protein sequence ID" value="MFC6043300.1"/>
    <property type="molecule type" value="Genomic_DNA"/>
</dbReference>
<keyword evidence="3" id="KW-1185">Reference proteome</keyword>